<sequence>MPDRNDILWFKRQFAARIASAVEGTPLGVDLVVAIACQETGFIWSTLRRKRMPIARILELCVGDTIDARADGSGRPFPKHRADLLSHPQGAAMFAIARQVLVDMAAHIPGYERSAENPDKFCRGYGLFQRDLQHFRTDPDYFLDRRYARFDDTLAMCVDELKRGLRTLGLEHRRSLGNEALAQVAIVYNTGRFRPERGLRQGHFDGQRYYGESVFAFLRLSKTVSIDEALAPSPAAPPATGPFLRVETRGSALRLRSRPRRSTPPDANVIADLPDGHPVRAVTGRSVYGFMAVETMLSGRLLRGFAATAFLVRDERVDDASP</sequence>
<reference evidence="3" key="1">
    <citation type="journal article" date="2019" name="Int. J. Syst. Evol. Microbiol.">
        <title>The Global Catalogue of Microorganisms (GCM) 10K type strain sequencing project: providing services to taxonomists for standard genome sequencing and annotation.</title>
        <authorList>
            <consortium name="The Broad Institute Genomics Platform"/>
            <consortium name="The Broad Institute Genome Sequencing Center for Infectious Disease"/>
            <person name="Wu L."/>
            <person name="Ma J."/>
        </authorList>
    </citation>
    <scope>NUCLEOTIDE SEQUENCE [LARGE SCALE GENOMIC DNA]</scope>
    <source>
        <strain evidence="3">JCM 18204</strain>
    </source>
</reference>
<evidence type="ECO:0000256" key="1">
    <source>
        <dbReference type="SAM" id="MobiDB-lite"/>
    </source>
</evidence>
<feature type="region of interest" description="Disordered" evidence="1">
    <location>
        <begin position="252"/>
        <end position="275"/>
    </location>
</feature>
<keyword evidence="3" id="KW-1185">Reference proteome</keyword>
<dbReference type="Proteomes" id="UP001499959">
    <property type="component" value="Unassembled WGS sequence"/>
</dbReference>
<dbReference type="EMBL" id="BAABJE010000007">
    <property type="protein sequence ID" value="GAA4792050.1"/>
    <property type="molecule type" value="Genomic_DNA"/>
</dbReference>
<comment type="caution">
    <text evidence="2">The sequence shown here is derived from an EMBL/GenBank/DDBJ whole genome shotgun (WGS) entry which is preliminary data.</text>
</comment>
<proteinExistence type="predicted"/>
<protein>
    <submittedName>
        <fullName evidence="2">Uncharacterized protein</fullName>
    </submittedName>
</protein>
<accession>A0ABP9B944</accession>
<evidence type="ECO:0000313" key="3">
    <source>
        <dbReference type="Proteomes" id="UP001499959"/>
    </source>
</evidence>
<dbReference type="RefSeq" id="WP_345302867.1">
    <property type="nucleotide sequence ID" value="NZ_BAABJE010000007.1"/>
</dbReference>
<organism evidence="2 3">
    <name type="scientific">Lysobacter hankyongensis</name>
    <dbReference type="NCBI Taxonomy" id="1176535"/>
    <lineage>
        <taxon>Bacteria</taxon>
        <taxon>Pseudomonadati</taxon>
        <taxon>Pseudomonadota</taxon>
        <taxon>Gammaproteobacteria</taxon>
        <taxon>Lysobacterales</taxon>
        <taxon>Lysobacteraceae</taxon>
        <taxon>Lysobacter</taxon>
    </lineage>
</organism>
<gene>
    <name evidence="2" type="ORF">GCM10023307_16720</name>
</gene>
<evidence type="ECO:0000313" key="2">
    <source>
        <dbReference type="EMBL" id="GAA4792050.1"/>
    </source>
</evidence>
<name>A0ABP9B944_9GAMM</name>